<name>A0A0K8QL12_9GAMM</name>
<reference evidence="1" key="1">
    <citation type="submission" date="2015-08" db="EMBL/GenBank/DDBJ databases">
        <title>Complete DNA Sequence of Pseudomonas syringae pv. actinidiae, the Causal Agent of Kiwifruit Canker Disease.</title>
        <authorList>
            <person name="Rikkerink E.H.A."/>
            <person name="Fineran P.C."/>
        </authorList>
    </citation>
    <scope>NUCLEOTIDE SEQUENCE</scope>
    <source>
        <strain evidence="1">SkMP5</strain>
    </source>
</reference>
<dbReference type="EMBL" id="DF970159">
    <property type="protein sequence ID" value="GAP65376.1"/>
    <property type="molecule type" value="Genomic_DNA"/>
</dbReference>
<dbReference type="AlphaFoldDB" id="A0A0K8QL12"/>
<proteinExistence type="predicted"/>
<evidence type="ECO:0000313" key="2">
    <source>
        <dbReference type="Proteomes" id="UP000253740"/>
    </source>
</evidence>
<dbReference type="RefSeq" id="WP_237071736.1">
    <property type="nucleotide sequence ID" value="NZ_DF970159.1"/>
</dbReference>
<protein>
    <submittedName>
        <fullName evidence="1">Uncharacterized protein</fullName>
    </submittedName>
</protein>
<dbReference type="STRING" id="1475481.GCA_000953855_00676"/>
<organism evidence="1">
    <name type="scientific">Mizugakiibacter sediminis</name>
    <dbReference type="NCBI Taxonomy" id="1475481"/>
    <lineage>
        <taxon>Bacteria</taxon>
        <taxon>Pseudomonadati</taxon>
        <taxon>Pseudomonadota</taxon>
        <taxon>Gammaproteobacteria</taxon>
        <taxon>Lysobacterales</taxon>
        <taxon>Rhodanobacteraceae</taxon>
        <taxon>Mizugakiibacter</taxon>
    </lineage>
</organism>
<sequence>MTAILHDHTPTALWQGLVHEAQARADARLDEELESYLVFVLMRHLGDADLNARALALDYLDALGRRGALREQALRETGDRCLLIAGLYPEQAARRRVSLTYFLELGSAAYAAEAEQPRSAMAALYRHLAEAFARLVRALVELRRLSGEWKGLDALAAHALGRADPARAARDFPNALLLDAPRGLQ</sequence>
<keyword evidence="2" id="KW-1185">Reference proteome</keyword>
<dbReference type="Proteomes" id="UP000253740">
    <property type="component" value="Unassembled WGS sequence"/>
</dbReference>
<evidence type="ECO:0000313" key="1">
    <source>
        <dbReference type="EMBL" id="GAP65376.1"/>
    </source>
</evidence>
<accession>A0A0K8QL12</accession>
<gene>
    <name evidence="1" type="ORF">MBSD_n0665</name>
</gene>